<evidence type="ECO:0000256" key="1">
    <source>
        <dbReference type="SAM" id="MobiDB-lite"/>
    </source>
</evidence>
<dbReference type="GO" id="GO:0019825">
    <property type="term" value="F:oxygen binding"/>
    <property type="evidence" value="ECO:0007669"/>
    <property type="project" value="InterPro"/>
</dbReference>
<dbReference type="SUPFAM" id="SSF47661">
    <property type="entry name" value="t-snare proteins"/>
    <property type="match status" value="1"/>
</dbReference>
<name>A0A813CZ23_POLGL</name>
<dbReference type="InterPro" id="IPR012292">
    <property type="entry name" value="Globin/Proto"/>
</dbReference>
<dbReference type="InterPro" id="IPR044399">
    <property type="entry name" value="Mb-like_M"/>
</dbReference>
<dbReference type="GO" id="GO:0020037">
    <property type="term" value="F:heme binding"/>
    <property type="evidence" value="ECO:0007669"/>
    <property type="project" value="InterPro"/>
</dbReference>
<feature type="compositionally biased region" description="Low complexity" evidence="1">
    <location>
        <begin position="437"/>
        <end position="456"/>
    </location>
</feature>
<keyword evidence="3" id="KW-1185">Reference proteome</keyword>
<gene>
    <name evidence="2" type="ORF">PGLA1383_LOCUS207</name>
</gene>
<dbReference type="InterPro" id="IPR010989">
    <property type="entry name" value="SNARE"/>
</dbReference>
<dbReference type="EMBL" id="CAJNNV010000042">
    <property type="protein sequence ID" value="CAE8581175.1"/>
    <property type="molecule type" value="Genomic_DNA"/>
</dbReference>
<dbReference type="OrthoDB" id="436496at2759"/>
<comment type="caution">
    <text evidence="2">The sequence shown here is derived from an EMBL/GenBank/DDBJ whole genome shotgun (WGS) entry which is preliminary data.</text>
</comment>
<organism evidence="2 3">
    <name type="scientific">Polarella glacialis</name>
    <name type="common">Dinoflagellate</name>
    <dbReference type="NCBI Taxonomy" id="89957"/>
    <lineage>
        <taxon>Eukaryota</taxon>
        <taxon>Sar</taxon>
        <taxon>Alveolata</taxon>
        <taxon>Dinophyceae</taxon>
        <taxon>Suessiales</taxon>
        <taxon>Suessiaceae</taxon>
        <taxon>Polarella</taxon>
    </lineage>
</organism>
<feature type="non-terminal residue" evidence="2">
    <location>
        <position position="1"/>
    </location>
</feature>
<feature type="region of interest" description="Disordered" evidence="1">
    <location>
        <begin position="422"/>
        <end position="473"/>
    </location>
</feature>
<dbReference type="Gene3D" id="1.20.58.70">
    <property type="match status" value="1"/>
</dbReference>
<proteinExistence type="predicted"/>
<dbReference type="Gene3D" id="1.10.490.10">
    <property type="entry name" value="Globins"/>
    <property type="match status" value="1"/>
</dbReference>
<protein>
    <recommendedName>
        <fullName evidence="4">Globin family profile domain-containing protein</fullName>
    </recommendedName>
</protein>
<dbReference type="GO" id="GO:0016192">
    <property type="term" value="P:vesicle-mediated transport"/>
    <property type="evidence" value="ECO:0007669"/>
    <property type="project" value="InterPro"/>
</dbReference>
<dbReference type="GO" id="GO:0016020">
    <property type="term" value="C:membrane"/>
    <property type="evidence" value="ECO:0007669"/>
    <property type="project" value="InterPro"/>
</dbReference>
<dbReference type="AlphaFoldDB" id="A0A813CZ23"/>
<evidence type="ECO:0000313" key="3">
    <source>
        <dbReference type="Proteomes" id="UP000654075"/>
    </source>
</evidence>
<sequence length="589" mass="63823">EPVQGFLAALEGVRRGPLQELQALLQEAQALHAHALRATTARGEREALARAESCAERASAAAAKTCRSLQDLAAEARAAPAGSTEASMRRQSFAGVSVLFQNSLNAYFQAQTAFRQEMEAKVSRQLRAVFPEADDAVVAAVAAGQCSAASAIQDTMRLQAGSGPLSTATALQATREKCDELASLARAARELRQAFLDVENLVDSQGEDQEEDRYYSEAEITEEEGGELGEFSLEEMPATDAITEVQDKTFEEIKLPADVVSEVQGAWTAYMNSASSRAAAGEALYAAIFDAAPSLQSLFKTPRAVMAMRFMQGLNTIVGAMHEAGPLKVIVETLGFQHLDLEVTIPRVIIFRDALVDLFEFGLGERFSSKARSGWRSILNYVGGAYIYVRREYAGRLRIIASSWRTANNKKKDIVYVDGEEVDEEGSAEQGGGGGVSEEQQQADGSLASSSKLASGEAKRGNGPPASGEAKQVSSMQVPTTFNEMFLFNGAVMGFGSSLWMQEVLGSFDAMVTNCSNSFRLQEECDTLSLNIAKYEGSVRLSEFKALAGRKQLSCFCCCCCCCWWFCCCCWFSCFSCCCCWFSCCIWGP</sequence>
<reference evidence="2" key="1">
    <citation type="submission" date="2021-02" db="EMBL/GenBank/DDBJ databases">
        <authorList>
            <person name="Dougan E. K."/>
            <person name="Rhodes N."/>
            <person name="Thang M."/>
            <person name="Chan C."/>
        </authorList>
    </citation>
    <scope>NUCLEOTIDE SEQUENCE</scope>
</reference>
<dbReference type="SUPFAM" id="SSF46458">
    <property type="entry name" value="Globin-like"/>
    <property type="match status" value="1"/>
</dbReference>
<evidence type="ECO:0000313" key="2">
    <source>
        <dbReference type="EMBL" id="CAE8581175.1"/>
    </source>
</evidence>
<dbReference type="CDD" id="cd01040">
    <property type="entry name" value="Mb-like"/>
    <property type="match status" value="1"/>
</dbReference>
<dbReference type="InterPro" id="IPR009050">
    <property type="entry name" value="Globin-like_sf"/>
</dbReference>
<accession>A0A813CZ23</accession>
<evidence type="ECO:0008006" key="4">
    <source>
        <dbReference type="Google" id="ProtNLM"/>
    </source>
</evidence>
<dbReference type="Proteomes" id="UP000654075">
    <property type="component" value="Unassembled WGS sequence"/>
</dbReference>